<dbReference type="CDD" id="cd01902">
    <property type="entry name" value="Ntn_CGH"/>
    <property type="match status" value="1"/>
</dbReference>
<dbReference type="EC" id="3.5.1.11" evidence="5"/>
<dbReference type="PATRIC" id="fig|1177755.3.peg.1020"/>
<evidence type="ECO:0000313" key="6">
    <source>
        <dbReference type="Proteomes" id="UP000095087"/>
    </source>
</evidence>
<dbReference type="PANTHER" id="PTHR35527:SF2">
    <property type="entry name" value="HYDROLASE"/>
    <property type="match status" value="1"/>
</dbReference>
<evidence type="ECO:0000256" key="1">
    <source>
        <dbReference type="ARBA" id="ARBA00006625"/>
    </source>
</evidence>
<sequence>MSPKRIFATYLAAGLFAAATIVPPAAACTRAVYIGEDGTVITGRSMDWKEDMQTDLWIFPRGVERNGGAGPDSPTWTSKYGSVIASAYNIASADGMNEKGLVANLLYLAESQYGDDTQDPPMAISFWAQYVLDNFATVSEAVTQLEEHPLRIVTADLPNGSPATLHLSISDPSGDSAIFEYVDGKLVVHHGKQYTVMTNSPVYSQQIALNDYWETVGGMAFLPGTNRAADRYVRASFLMNAVTKKLAKNYIADVPNQTYANQAVAQTLSVIRGVSVPLGITTPDQPNIASTIWRTASDQKDLVYFFDSATTPNTFWVRLSEIDFSNEAGFRKLPVAGGHYYAGDATNDFEKAEPFKFMTVPGS</sequence>
<keyword evidence="2 5" id="KW-0378">Hydrolase</keyword>
<dbReference type="PANTHER" id="PTHR35527">
    <property type="entry name" value="CHOLOYLGLYCINE HYDROLASE"/>
    <property type="match status" value="1"/>
</dbReference>
<dbReference type="GO" id="GO:0008953">
    <property type="term" value="F:penicillin amidase activity"/>
    <property type="evidence" value="ECO:0007669"/>
    <property type="project" value="UniProtKB-EC"/>
</dbReference>
<name>A0A1E2S0C5_9HYPH</name>
<dbReference type="Gene3D" id="3.60.60.10">
    <property type="entry name" value="Penicillin V Acylase, Chain A"/>
    <property type="match status" value="1"/>
</dbReference>
<dbReference type="OrthoDB" id="1265391at2"/>
<reference evidence="5 6" key="1">
    <citation type="submission" date="2016-07" db="EMBL/GenBank/DDBJ databases">
        <title>Draft genome sequence of Methyloligella halotolerans C2T (VKM B-2706T=CCUG 61687T=DSM 25045T), a halotolerant polyhydroxybutyrate accumulating methylotroph.</title>
        <authorList>
            <person name="Vasilenko O.V."/>
            <person name="Doronina N.V."/>
            <person name="Poroshina M.N."/>
            <person name="Tarlachkov S.V."/>
            <person name="Trotsenko Y.A."/>
        </authorList>
    </citation>
    <scope>NUCLEOTIDE SEQUENCE [LARGE SCALE GENOMIC DNA]</scope>
    <source>
        <strain evidence="5 6">VKM B-2706</strain>
    </source>
</reference>
<dbReference type="InterPro" id="IPR052193">
    <property type="entry name" value="Peptidase_C59"/>
</dbReference>
<feature type="domain" description="Choloylglycine hydrolase/NAAA C-terminal" evidence="4">
    <location>
        <begin position="28"/>
        <end position="323"/>
    </location>
</feature>
<evidence type="ECO:0000256" key="2">
    <source>
        <dbReference type="ARBA" id="ARBA00022801"/>
    </source>
</evidence>
<comment type="caution">
    <text evidence="5">The sequence shown here is derived from an EMBL/GenBank/DDBJ whole genome shotgun (WGS) entry which is preliminary data.</text>
</comment>
<dbReference type="EMBL" id="MASI01000002">
    <property type="protein sequence ID" value="ODA67850.1"/>
    <property type="molecule type" value="Genomic_DNA"/>
</dbReference>
<protein>
    <submittedName>
        <fullName evidence="5">Penicillin acylase</fullName>
        <ecNumber evidence="5">3.5.1.11</ecNumber>
    </submittedName>
</protein>
<gene>
    <name evidence="5" type="ORF">A7A08_01017</name>
</gene>
<evidence type="ECO:0000259" key="4">
    <source>
        <dbReference type="Pfam" id="PF02275"/>
    </source>
</evidence>
<evidence type="ECO:0000256" key="3">
    <source>
        <dbReference type="SAM" id="SignalP"/>
    </source>
</evidence>
<feature type="chain" id="PRO_5009116590" evidence="3">
    <location>
        <begin position="28"/>
        <end position="363"/>
    </location>
</feature>
<evidence type="ECO:0000313" key="5">
    <source>
        <dbReference type="EMBL" id="ODA67850.1"/>
    </source>
</evidence>
<dbReference type="RefSeq" id="WP_069094412.1">
    <property type="nucleotide sequence ID" value="NZ_MASI01000002.1"/>
</dbReference>
<keyword evidence="3" id="KW-0732">Signal</keyword>
<dbReference type="InterPro" id="IPR029132">
    <property type="entry name" value="CBAH/NAAA_C"/>
</dbReference>
<dbReference type="Pfam" id="PF02275">
    <property type="entry name" value="CBAH"/>
    <property type="match status" value="1"/>
</dbReference>
<dbReference type="SUPFAM" id="SSF56235">
    <property type="entry name" value="N-terminal nucleophile aminohydrolases (Ntn hydrolases)"/>
    <property type="match status" value="1"/>
</dbReference>
<feature type="signal peptide" evidence="3">
    <location>
        <begin position="1"/>
        <end position="27"/>
    </location>
</feature>
<dbReference type="InterPro" id="IPR029055">
    <property type="entry name" value="Ntn_hydrolases_N"/>
</dbReference>
<accession>A0A1E2S0C5</accession>
<dbReference type="Proteomes" id="UP000095087">
    <property type="component" value="Unassembled WGS sequence"/>
</dbReference>
<organism evidence="5 6">
    <name type="scientific">Methyloligella halotolerans</name>
    <dbReference type="NCBI Taxonomy" id="1177755"/>
    <lineage>
        <taxon>Bacteria</taxon>
        <taxon>Pseudomonadati</taxon>
        <taxon>Pseudomonadota</taxon>
        <taxon>Alphaproteobacteria</taxon>
        <taxon>Hyphomicrobiales</taxon>
        <taxon>Hyphomicrobiaceae</taxon>
        <taxon>Methyloligella</taxon>
    </lineage>
</organism>
<keyword evidence="6" id="KW-1185">Reference proteome</keyword>
<dbReference type="AlphaFoldDB" id="A0A1E2S0C5"/>
<comment type="similarity">
    <text evidence="1">Belongs to the peptidase C59 family.</text>
</comment>
<proteinExistence type="inferred from homology"/>